<dbReference type="RefSeq" id="WP_336544302.1">
    <property type="nucleotide sequence ID" value="NZ_JBBBDM010000001.1"/>
</dbReference>
<feature type="signal peptide" evidence="1">
    <location>
        <begin position="1"/>
        <end position="20"/>
    </location>
</feature>
<dbReference type="SUPFAM" id="SSF51695">
    <property type="entry name" value="PLC-like phosphodiesterases"/>
    <property type="match status" value="1"/>
</dbReference>
<dbReference type="Pfam" id="PF16387">
    <property type="entry name" value="DUF4996"/>
    <property type="match status" value="1"/>
</dbReference>
<dbReference type="InterPro" id="IPR030395">
    <property type="entry name" value="GP_PDE_dom"/>
</dbReference>
<reference evidence="3 4" key="1">
    <citation type="journal article" date="2013" name="Int. J. Syst. Evol. Microbiol.">
        <title>Sphingomonas kyungheensis sp. nov., a bacterium with ginsenoside-converting activity isolated from soil of a ginseng field.</title>
        <authorList>
            <person name="Son H.M."/>
            <person name="Yang J.E."/>
            <person name="Park Y."/>
            <person name="Han C.K."/>
            <person name="Kim S.G."/>
            <person name="Kook M."/>
            <person name="Yi T.H."/>
        </authorList>
    </citation>
    <scope>NUCLEOTIDE SEQUENCE [LARGE SCALE GENOMIC DNA]</scope>
    <source>
        <strain evidence="3 4">LMG 26582</strain>
    </source>
</reference>
<feature type="domain" description="GP-PDE" evidence="2">
    <location>
        <begin position="40"/>
        <end position="307"/>
    </location>
</feature>
<dbReference type="Gene3D" id="3.20.20.190">
    <property type="entry name" value="Phosphatidylinositol (PI) phosphodiesterase"/>
    <property type="match status" value="1"/>
</dbReference>
<proteinExistence type="predicted"/>
<name>A0ABU8GY23_9SPHN</name>
<evidence type="ECO:0000313" key="3">
    <source>
        <dbReference type="EMBL" id="MEI5685762.1"/>
    </source>
</evidence>
<keyword evidence="1" id="KW-0732">Signal</keyword>
<evidence type="ECO:0000313" key="4">
    <source>
        <dbReference type="Proteomes" id="UP001367771"/>
    </source>
</evidence>
<evidence type="ECO:0000256" key="1">
    <source>
        <dbReference type="SAM" id="SignalP"/>
    </source>
</evidence>
<dbReference type="Pfam" id="PF03009">
    <property type="entry name" value="GDPD"/>
    <property type="match status" value="1"/>
</dbReference>
<accession>A0ABU8GY23</accession>
<dbReference type="EMBL" id="JBBBDM010000001">
    <property type="protein sequence ID" value="MEI5685762.1"/>
    <property type="molecule type" value="Genomic_DNA"/>
</dbReference>
<gene>
    <name evidence="3" type="ORF">V8201_01580</name>
</gene>
<dbReference type="PANTHER" id="PTHR46320">
    <property type="entry name" value="GLYCEROPHOSPHODIESTER PHOSPHODIESTERASE 1"/>
    <property type="match status" value="1"/>
</dbReference>
<dbReference type="InterPro" id="IPR017946">
    <property type="entry name" value="PLC-like_Pdiesterase_TIM-brl"/>
</dbReference>
<dbReference type="Proteomes" id="UP001367771">
    <property type="component" value="Unassembled WGS sequence"/>
</dbReference>
<dbReference type="InterPro" id="IPR032160">
    <property type="entry name" value="DUF4996"/>
</dbReference>
<dbReference type="PANTHER" id="PTHR46320:SF1">
    <property type="entry name" value="GLYCEROPHOSPHODIESTER PHOSPHODIESTERASE 1"/>
    <property type="match status" value="1"/>
</dbReference>
<dbReference type="PROSITE" id="PS51704">
    <property type="entry name" value="GP_PDE"/>
    <property type="match status" value="1"/>
</dbReference>
<sequence length="312" mass="33334">MTSRTVIAALALAATPAAAAAPPGGVAAIAARLMNPDGGIVVVAHRGCHNPAPRHGQPEPVPENSHAALERCVTIGADVMETDVRRSADGVLVMIHDATVDRTTDGSGAVDRLTWAQLAALRLRDDEGGPHAAPTDERMLTLDQMLALAKGRIILNLDVKANIYVEVAAAVRRAGMTRQIIIKSEVGPDTPAMAALPPFDTLPYMPIPLNAQGKADIAAIVTRQVTGAHPIGVELPRMAAEQLPAVAAIARAHRVRLWINTLWEGFLADYGGDIQALRDPDRVWGRLYRDGVTILQTDEPEALLRYRDSLSR</sequence>
<organism evidence="3 4">
    <name type="scientific">Sphingomonas kyungheensis</name>
    <dbReference type="NCBI Taxonomy" id="1069987"/>
    <lineage>
        <taxon>Bacteria</taxon>
        <taxon>Pseudomonadati</taxon>
        <taxon>Pseudomonadota</taxon>
        <taxon>Alphaproteobacteria</taxon>
        <taxon>Sphingomonadales</taxon>
        <taxon>Sphingomonadaceae</taxon>
        <taxon>Sphingomonas</taxon>
    </lineage>
</organism>
<evidence type="ECO:0000259" key="2">
    <source>
        <dbReference type="PROSITE" id="PS51704"/>
    </source>
</evidence>
<comment type="caution">
    <text evidence="3">The sequence shown here is derived from an EMBL/GenBank/DDBJ whole genome shotgun (WGS) entry which is preliminary data.</text>
</comment>
<feature type="chain" id="PRO_5046198292" evidence="1">
    <location>
        <begin position="21"/>
        <end position="312"/>
    </location>
</feature>
<protein>
    <submittedName>
        <fullName evidence="3">Glycerophosphodiester phosphodiesterase family protein</fullName>
    </submittedName>
</protein>
<dbReference type="CDD" id="cd08566">
    <property type="entry name" value="GDPD_AtGDE_like"/>
    <property type="match status" value="1"/>
</dbReference>
<keyword evidence="4" id="KW-1185">Reference proteome</keyword>